<dbReference type="EMBL" id="CACRTG010000041">
    <property type="protein sequence ID" value="VYT34487.1"/>
    <property type="molecule type" value="Genomic_DNA"/>
</dbReference>
<gene>
    <name evidence="1" type="ORF">CNLFYP112_02962</name>
</gene>
<accession>A0A6N2VXR9</accession>
<name>A0A6N2VXR9_9FIRM</name>
<proteinExistence type="predicted"/>
<evidence type="ECO:0008006" key="2">
    <source>
        <dbReference type="Google" id="ProtNLM"/>
    </source>
</evidence>
<sequence>MDTKKRIKKINDKELKSVSAQCCCQITGKSSVYEPDSCCKADCTHWFGANDKQNTIYH</sequence>
<protein>
    <recommendedName>
        <fullName evidence="2">Bacteriocin</fullName>
    </recommendedName>
</protein>
<organism evidence="1">
    <name type="scientific">[Clostridium] nexile</name>
    <dbReference type="NCBI Taxonomy" id="29361"/>
    <lineage>
        <taxon>Bacteria</taxon>
        <taxon>Bacillati</taxon>
        <taxon>Bacillota</taxon>
        <taxon>Clostridia</taxon>
        <taxon>Lachnospirales</taxon>
        <taxon>Lachnospiraceae</taxon>
        <taxon>Tyzzerella</taxon>
    </lineage>
</organism>
<reference evidence="1" key="1">
    <citation type="submission" date="2019-11" db="EMBL/GenBank/DDBJ databases">
        <authorList>
            <person name="Feng L."/>
        </authorList>
    </citation>
    <scope>NUCLEOTIDE SEQUENCE</scope>
    <source>
        <strain evidence="1">CnexileLFYP112</strain>
    </source>
</reference>
<dbReference type="AlphaFoldDB" id="A0A6N2VXR9"/>
<evidence type="ECO:0000313" key="1">
    <source>
        <dbReference type="EMBL" id="VYT34487.1"/>
    </source>
</evidence>